<dbReference type="AlphaFoldDB" id="A0AAW0JY51"/>
<accession>A0AAW0JY51</accession>
<dbReference type="InterPro" id="IPR040256">
    <property type="entry name" value="At4g02000-like"/>
</dbReference>
<keyword evidence="3" id="KW-1185">Reference proteome</keyword>
<dbReference type="PANTHER" id="PTHR31286">
    <property type="entry name" value="GLYCINE-RICH CELL WALL STRUCTURAL PROTEIN 1.8-LIKE"/>
    <property type="match status" value="1"/>
</dbReference>
<protein>
    <recommendedName>
        <fullName evidence="1">DUF4283 domain-containing protein</fullName>
    </recommendedName>
</protein>
<name>A0AAW0JY51_QUESU</name>
<comment type="caution">
    <text evidence="2">The sequence shown here is derived from an EMBL/GenBank/DDBJ whole genome shotgun (WGS) entry which is preliminary data.</text>
</comment>
<evidence type="ECO:0000313" key="3">
    <source>
        <dbReference type="Proteomes" id="UP000237347"/>
    </source>
</evidence>
<evidence type="ECO:0000313" key="2">
    <source>
        <dbReference type="EMBL" id="KAK7831890.1"/>
    </source>
</evidence>
<proteinExistence type="predicted"/>
<dbReference type="InterPro" id="IPR025558">
    <property type="entry name" value="DUF4283"/>
</dbReference>
<gene>
    <name evidence="2" type="ORF">CFP56_027016</name>
</gene>
<dbReference type="EMBL" id="PKMF04000435">
    <property type="protein sequence ID" value="KAK7831890.1"/>
    <property type="molecule type" value="Genomic_DNA"/>
</dbReference>
<evidence type="ECO:0000259" key="1">
    <source>
        <dbReference type="Pfam" id="PF14111"/>
    </source>
</evidence>
<dbReference type="PANTHER" id="PTHR31286:SF167">
    <property type="entry name" value="OS09G0268800 PROTEIN"/>
    <property type="match status" value="1"/>
</dbReference>
<reference evidence="2 3" key="1">
    <citation type="journal article" date="2018" name="Sci. Data">
        <title>The draft genome sequence of cork oak.</title>
        <authorList>
            <person name="Ramos A.M."/>
            <person name="Usie A."/>
            <person name="Barbosa P."/>
            <person name="Barros P.M."/>
            <person name="Capote T."/>
            <person name="Chaves I."/>
            <person name="Simoes F."/>
            <person name="Abreu I."/>
            <person name="Carrasquinho I."/>
            <person name="Faro C."/>
            <person name="Guimaraes J.B."/>
            <person name="Mendonca D."/>
            <person name="Nobrega F."/>
            <person name="Rodrigues L."/>
            <person name="Saibo N.J.M."/>
            <person name="Varela M.C."/>
            <person name="Egas C."/>
            <person name="Matos J."/>
            <person name="Miguel C.M."/>
            <person name="Oliveira M.M."/>
            <person name="Ricardo C.P."/>
            <person name="Goncalves S."/>
        </authorList>
    </citation>
    <scope>NUCLEOTIDE SEQUENCE [LARGE SCALE GENOMIC DNA]</scope>
    <source>
        <strain evidence="3">cv. HL8</strain>
    </source>
</reference>
<organism evidence="2 3">
    <name type="scientific">Quercus suber</name>
    <name type="common">Cork oak</name>
    <dbReference type="NCBI Taxonomy" id="58331"/>
    <lineage>
        <taxon>Eukaryota</taxon>
        <taxon>Viridiplantae</taxon>
        <taxon>Streptophyta</taxon>
        <taxon>Embryophyta</taxon>
        <taxon>Tracheophyta</taxon>
        <taxon>Spermatophyta</taxon>
        <taxon>Magnoliopsida</taxon>
        <taxon>eudicotyledons</taxon>
        <taxon>Gunneridae</taxon>
        <taxon>Pentapetalae</taxon>
        <taxon>rosids</taxon>
        <taxon>fabids</taxon>
        <taxon>Fagales</taxon>
        <taxon>Fagaceae</taxon>
        <taxon>Quercus</taxon>
    </lineage>
</organism>
<dbReference type="Proteomes" id="UP000237347">
    <property type="component" value="Unassembled WGS sequence"/>
</dbReference>
<feature type="domain" description="DUF4283" evidence="1">
    <location>
        <begin position="84"/>
        <end position="156"/>
    </location>
</feature>
<dbReference type="Pfam" id="PF14111">
    <property type="entry name" value="DUF4283"/>
    <property type="match status" value="1"/>
</dbReference>
<sequence>MYLPLLNYVVLDGLAVDFANFEDFTFVQRLHLSEDLVQFCLSVEIYPCLPLTVTMNTLENMWNKLSLLDSKENSVQCSEDSLARPSLAAKFLTKRLTNIESVARTSKPLWRTQREFKIKDMGENLTFLKFENECDLERVLEHEPWTYDNHLVIFEKVLENVPISALPFKLTTIWVQIHDLPVHCMNPATRDSIGNSLGTVLQMTDSEEEGGKGNCLRCGQVTHDERDSDMWLCSKQTLKKEDQ</sequence>